<dbReference type="CDD" id="cd01389">
    <property type="entry name" value="HMG-box_ROX1-like"/>
    <property type="match status" value="1"/>
</dbReference>
<dbReference type="EMBL" id="KE504167">
    <property type="protein sequence ID" value="EPS98291.1"/>
    <property type="molecule type" value="Genomic_DNA"/>
</dbReference>
<keyword evidence="2 3" id="KW-0539">Nucleus</keyword>
<evidence type="ECO:0000256" key="1">
    <source>
        <dbReference type="ARBA" id="ARBA00023125"/>
    </source>
</evidence>
<dbReference type="InParanoid" id="S8DZ91"/>
<keyword evidence="7" id="KW-1185">Reference proteome</keyword>
<feature type="region of interest" description="Disordered" evidence="4">
    <location>
        <begin position="266"/>
        <end position="326"/>
    </location>
</feature>
<organism evidence="6 7">
    <name type="scientific">Fomitopsis schrenkii</name>
    <name type="common">Brown rot fungus</name>
    <dbReference type="NCBI Taxonomy" id="2126942"/>
    <lineage>
        <taxon>Eukaryota</taxon>
        <taxon>Fungi</taxon>
        <taxon>Dikarya</taxon>
        <taxon>Basidiomycota</taxon>
        <taxon>Agaricomycotina</taxon>
        <taxon>Agaricomycetes</taxon>
        <taxon>Polyporales</taxon>
        <taxon>Fomitopsis</taxon>
    </lineage>
</organism>
<feature type="domain" description="HMG box" evidence="5">
    <location>
        <begin position="89"/>
        <end position="158"/>
    </location>
</feature>
<dbReference type="SMART" id="SM00398">
    <property type="entry name" value="HMG"/>
    <property type="match status" value="1"/>
</dbReference>
<evidence type="ECO:0000313" key="7">
    <source>
        <dbReference type="Proteomes" id="UP000015241"/>
    </source>
</evidence>
<sequence>MAAMYENEVVLTEADDDDGMPPLVDNPNPVMTFTFSTDMTPITFSNGPTSYELPSNGVPPEMSIYSPPASPAFGPIRASHAKKRDPSYIPRPPNAFILFRSSFIRAEHIPGKIEGNHSALSKIIGKYWKALPREEREVWEAKAIVAQAEHRKKYPDWRFRPSANALAKVKDGPKRRSRKGRGEAEKEVRSREKRCAKIADLLVAGKTGPALEAAVKEYDWEAKGEAKAEEFNAGTAVADAVAAATAPKEEAKDSGGLAENVAHVVESSKVSTDDRPGRAGGIVARSKTPDAARDSRFKVPLTSMFKRSSSAPAAHSRNNDGQSDALDRPVIADGLTLPATPPTSFASPLLGNMASPRFPHEVATRVGSVTYTFGDGMNAALPNGVAAMQQPGQNPFNAGEYNALGGSHSWHAVSAASPTLSECWSPQLPAFTPDLDGVMSPMQPSSPASFNYSIPQVGYHPFDSSGVSRYDGDPYDHESFHSSYSSLNGWAGDAFGKGDQPLSYAASSYILPSAGAGGFMKDAFGVATGVDWRGLVGASMVQDFSFAPLNNTRDLEGGQFYPENPQSFGCLSGNTSYVF</sequence>
<dbReference type="OrthoDB" id="6247875at2759"/>
<dbReference type="GO" id="GO:0005634">
    <property type="term" value="C:nucleus"/>
    <property type="evidence" value="ECO:0007669"/>
    <property type="project" value="UniProtKB-UniRule"/>
</dbReference>
<keyword evidence="1 3" id="KW-0238">DNA-binding</keyword>
<name>S8DZ91_FOMSC</name>
<dbReference type="HOGENOM" id="CLU_025635_0_0_1"/>
<dbReference type="AlphaFoldDB" id="S8DZ91"/>
<dbReference type="InterPro" id="IPR036910">
    <property type="entry name" value="HMG_box_dom_sf"/>
</dbReference>
<proteinExistence type="predicted"/>
<gene>
    <name evidence="6" type="ORF">FOMPIDRAFT_1149072</name>
</gene>
<accession>S8DZ91</accession>
<dbReference type="GO" id="GO:0000981">
    <property type="term" value="F:DNA-binding transcription factor activity, RNA polymerase II-specific"/>
    <property type="evidence" value="ECO:0007669"/>
    <property type="project" value="TreeGrafter"/>
</dbReference>
<feature type="DNA-binding region" description="HMG box" evidence="3">
    <location>
        <begin position="89"/>
        <end position="158"/>
    </location>
</feature>
<feature type="compositionally biased region" description="Basic and acidic residues" evidence="4">
    <location>
        <begin position="168"/>
        <end position="190"/>
    </location>
</feature>
<evidence type="ECO:0000313" key="6">
    <source>
        <dbReference type="EMBL" id="EPS98291.1"/>
    </source>
</evidence>
<feature type="compositionally biased region" description="Basic and acidic residues" evidence="4">
    <location>
        <begin position="287"/>
        <end position="297"/>
    </location>
</feature>
<dbReference type="InterPro" id="IPR051356">
    <property type="entry name" value="SOX/SOX-like_TF"/>
</dbReference>
<protein>
    <recommendedName>
        <fullName evidence="5">HMG box domain-containing protein</fullName>
    </recommendedName>
</protein>
<dbReference type="SUPFAM" id="SSF47095">
    <property type="entry name" value="HMG-box"/>
    <property type="match status" value="1"/>
</dbReference>
<dbReference type="Pfam" id="PF00505">
    <property type="entry name" value="HMG_box"/>
    <property type="match status" value="1"/>
</dbReference>
<dbReference type="PANTHER" id="PTHR45789:SF2">
    <property type="entry name" value="FI18025P1"/>
    <property type="match status" value="1"/>
</dbReference>
<reference evidence="6 7" key="1">
    <citation type="journal article" date="2012" name="Science">
        <title>The Paleozoic origin of enzymatic lignin decomposition reconstructed from 31 fungal genomes.</title>
        <authorList>
            <person name="Floudas D."/>
            <person name="Binder M."/>
            <person name="Riley R."/>
            <person name="Barry K."/>
            <person name="Blanchette R.A."/>
            <person name="Henrissat B."/>
            <person name="Martinez A.T."/>
            <person name="Otillar R."/>
            <person name="Spatafora J.W."/>
            <person name="Yadav J.S."/>
            <person name="Aerts A."/>
            <person name="Benoit I."/>
            <person name="Boyd A."/>
            <person name="Carlson A."/>
            <person name="Copeland A."/>
            <person name="Coutinho P.M."/>
            <person name="de Vries R.P."/>
            <person name="Ferreira P."/>
            <person name="Findley K."/>
            <person name="Foster B."/>
            <person name="Gaskell J."/>
            <person name="Glotzer D."/>
            <person name="Gorecki P."/>
            <person name="Heitman J."/>
            <person name="Hesse C."/>
            <person name="Hori C."/>
            <person name="Igarashi K."/>
            <person name="Jurgens J.A."/>
            <person name="Kallen N."/>
            <person name="Kersten P."/>
            <person name="Kohler A."/>
            <person name="Kuees U."/>
            <person name="Kumar T.K.A."/>
            <person name="Kuo A."/>
            <person name="LaButti K."/>
            <person name="Larrondo L.F."/>
            <person name="Lindquist E."/>
            <person name="Ling A."/>
            <person name="Lombard V."/>
            <person name="Lucas S."/>
            <person name="Lundell T."/>
            <person name="Martin R."/>
            <person name="McLaughlin D.J."/>
            <person name="Morgenstern I."/>
            <person name="Morin E."/>
            <person name="Murat C."/>
            <person name="Nagy L.G."/>
            <person name="Nolan M."/>
            <person name="Ohm R.A."/>
            <person name="Patyshakuliyeva A."/>
            <person name="Rokas A."/>
            <person name="Ruiz-Duenas F.J."/>
            <person name="Sabat G."/>
            <person name="Salamov A."/>
            <person name="Samejima M."/>
            <person name="Schmutz J."/>
            <person name="Slot J.C."/>
            <person name="St John F."/>
            <person name="Stenlid J."/>
            <person name="Sun H."/>
            <person name="Sun S."/>
            <person name="Syed K."/>
            <person name="Tsang A."/>
            <person name="Wiebenga A."/>
            <person name="Young D."/>
            <person name="Pisabarro A."/>
            <person name="Eastwood D.C."/>
            <person name="Martin F."/>
            <person name="Cullen D."/>
            <person name="Grigoriev I.V."/>
            <person name="Hibbett D.S."/>
        </authorList>
    </citation>
    <scope>NUCLEOTIDE SEQUENCE</scope>
    <source>
        <strain evidence="7">FP-58527</strain>
    </source>
</reference>
<evidence type="ECO:0000256" key="4">
    <source>
        <dbReference type="SAM" id="MobiDB-lite"/>
    </source>
</evidence>
<dbReference type="PANTHER" id="PTHR45789">
    <property type="entry name" value="FI18025P1"/>
    <property type="match status" value="1"/>
</dbReference>
<evidence type="ECO:0000259" key="5">
    <source>
        <dbReference type="PROSITE" id="PS50118"/>
    </source>
</evidence>
<dbReference type="Proteomes" id="UP000015241">
    <property type="component" value="Unassembled WGS sequence"/>
</dbReference>
<evidence type="ECO:0000256" key="2">
    <source>
        <dbReference type="ARBA" id="ARBA00023242"/>
    </source>
</evidence>
<dbReference type="GO" id="GO:0000978">
    <property type="term" value="F:RNA polymerase II cis-regulatory region sequence-specific DNA binding"/>
    <property type="evidence" value="ECO:0007669"/>
    <property type="project" value="TreeGrafter"/>
</dbReference>
<dbReference type="STRING" id="743788.S8DZ91"/>
<feature type="region of interest" description="Disordered" evidence="4">
    <location>
        <begin position="165"/>
        <end position="190"/>
    </location>
</feature>
<evidence type="ECO:0000256" key="3">
    <source>
        <dbReference type="PROSITE-ProRule" id="PRU00267"/>
    </source>
</evidence>
<dbReference type="PROSITE" id="PS50118">
    <property type="entry name" value="HMG_BOX_2"/>
    <property type="match status" value="1"/>
</dbReference>
<dbReference type="InterPro" id="IPR009071">
    <property type="entry name" value="HMG_box_dom"/>
</dbReference>
<dbReference type="eggNOG" id="KOG0527">
    <property type="taxonomic scope" value="Eukaryota"/>
</dbReference>
<dbReference type="Gene3D" id="1.10.30.10">
    <property type="entry name" value="High mobility group box domain"/>
    <property type="match status" value="1"/>
</dbReference>